<gene>
    <name evidence="1" type="ORF">GCM10010502_74100</name>
</gene>
<accession>A0A8H9LRV9</accession>
<organism evidence="1 2">
    <name type="scientific">Kitasatospora aureofaciens</name>
    <name type="common">Streptomyces aureofaciens</name>
    <dbReference type="NCBI Taxonomy" id="1894"/>
    <lineage>
        <taxon>Bacteria</taxon>
        <taxon>Bacillati</taxon>
        <taxon>Actinomycetota</taxon>
        <taxon>Actinomycetes</taxon>
        <taxon>Kitasatosporales</taxon>
        <taxon>Streptomycetaceae</taxon>
        <taxon>Kitasatospora</taxon>
    </lineage>
</organism>
<dbReference type="EMBL" id="BMUB01000052">
    <property type="protein sequence ID" value="GGV08292.1"/>
    <property type="molecule type" value="Genomic_DNA"/>
</dbReference>
<protein>
    <submittedName>
        <fullName evidence="1">Uncharacterized protein</fullName>
    </submittedName>
</protein>
<reference evidence="1" key="1">
    <citation type="journal article" date="2014" name="Int. J. Syst. Evol. Microbiol.">
        <title>Complete genome sequence of Corynebacterium casei LMG S-19264T (=DSM 44701T), isolated from a smear-ripened cheese.</title>
        <authorList>
            <consortium name="US DOE Joint Genome Institute (JGI-PGF)"/>
            <person name="Walter F."/>
            <person name="Albersmeier A."/>
            <person name="Kalinowski J."/>
            <person name="Ruckert C."/>
        </authorList>
    </citation>
    <scope>NUCLEOTIDE SEQUENCE</scope>
    <source>
        <strain evidence="1">JCM 4434</strain>
    </source>
</reference>
<evidence type="ECO:0000313" key="2">
    <source>
        <dbReference type="Proteomes" id="UP000610124"/>
    </source>
</evidence>
<evidence type="ECO:0000313" key="1">
    <source>
        <dbReference type="EMBL" id="GGV08292.1"/>
    </source>
</evidence>
<proteinExistence type="predicted"/>
<comment type="caution">
    <text evidence="1">The sequence shown here is derived from an EMBL/GenBank/DDBJ whole genome shotgun (WGS) entry which is preliminary data.</text>
</comment>
<sequence>MGAVVGRREPVRSALLGPAAAGGGADAERSELVEGERAVREVFQDVLDSVELGVVLGVG</sequence>
<dbReference type="AlphaFoldDB" id="A0A8H9LRV9"/>
<reference evidence="1" key="2">
    <citation type="submission" date="2020-09" db="EMBL/GenBank/DDBJ databases">
        <authorList>
            <person name="Sun Q."/>
            <person name="Ohkuma M."/>
        </authorList>
    </citation>
    <scope>NUCLEOTIDE SEQUENCE</scope>
    <source>
        <strain evidence="1">JCM 4434</strain>
    </source>
</reference>
<dbReference type="Proteomes" id="UP000610124">
    <property type="component" value="Unassembled WGS sequence"/>
</dbReference>
<name>A0A8H9LRV9_KITAU</name>